<name>A0A067M6D5_BOTB1</name>
<dbReference type="HOGENOM" id="CLU_1089865_0_0_1"/>
<feature type="compositionally biased region" description="Low complexity" evidence="1">
    <location>
        <begin position="28"/>
        <end position="49"/>
    </location>
</feature>
<reference evidence="3" key="1">
    <citation type="journal article" date="2014" name="Proc. Natl. Acad. Sci. U.S.A.">
        <title>Extensive sampling of basidiomycete genomes demonstrates inadequacy of the white-rot/brown-rot paradigm for wood decay fungi.</title>
        <authorList>
            <person name="Riley R."/>
            <person name="Salamov A.A."/>
            <person name="Brown D.W."/>
            <person name="Nagy L.G."/>
            <person name="Floudas D."/>
            <person name="Held B.W."/>
            <person name="Levasseur A."/>
            <person name="Lombard V."/>
            <person name="Morin E."/>
            <person name="Otillar R."/>
            <person name="Lindquist E.A."/>
            <person name="Sun H."/>
            <person name="LaButti K.M."/>
            <person name="Schmutz J."/>
            <person name="Jabbour D."/>
            <person name="Luo H."/>
            <person name="Baker S.E."/>
            <person name="Pisabarro A.G."/>
            <person name="Walton J.D."/>
            <person name="Blanchette R.A."/>
            <person name="Henrissat B."/>
            <person name="Martin F."/>
            <person name="Cullen D."/>
            <person name="Hibbett D.S."/>
            <person name="Grigoriev I.V."/>
        </authorList>
    </citation>
    <scope>NUCLEOTIDE SEQUENCE [LARGE SCALE GENOMIC DNA]</scope>
    <source>
        <strain evidence="3">FD-172 SS1</strain>
    </source>
</reference>
<accession>A0A067M6D5</accession>
<protein>
    <submittedName>
        <fullName evidence="2">Uncharacterized protein</fullName>
    </submittedName>
</protein>
<dbReference type="InParanoid" id="A0A067M6D5"/>
<evidence type="ECO:0000256" key="1">
    <source>
        <dbReference type="SAM" id="MobiDB-lite"/>
    </source>
</evidence>
<organism evidence="2 3">
    <name type="scientific">Botryobasidium botryosum (strain FD-172 SS1)</name>
    <dbReference type="NCBI Taxonomy" id="930990"/>
    <lineage>
        <taxon>Eukaryota</taxon>
        <taxon>Fungi</taxon>
        <taxon>Dikarya</taxon>
        <taxon>Basidiomycota</taxon>
        <taxon>Agaricomycotina</taxon>
        <taxon>Agaricomycetes</taxon>
        <taxon>Cantharellales</taxon>
        <taxon>Botryobasidiaceae</taxon>
        <taxon>Botryobasidium</taxon>
    </lineage>
</organism>
<evidence type="ECO:0000313" key="3">
    <source>
        <dbReference type="Proteomes" id="UP000027195"/>
    </source>
</evidence>
<dbReference type="AlphaFoldDB" id="A0A067M6D5"/>
<keyword evidence="3" id="KW-1185">Reference proteome</keyword>
<dbReference type="EMBL" id="KL198107">
    <property type="protein sequence ID" value="KDQ07417.1"/>
    <property type="molecule type" value="Genomic_DNA"/>
</dbReference>
<evidence type="ECO:0000313" key="2">
    <source>
        <dbReference type="EMBL" id="KDQ07417.1"/>
    </source>
</evidence>
<gene>
    <name evidence="2" type="ORF">BOTBODRAFT_609859</name>
</gene>
<sequence length="255" mass="28758">MSHTQVLVRPVSTSAGTRDYGYTAIAPSRPRINTTSSRSSSLRGMGSPRTPHAQTQSLGQGGIGVLFRDAGSAFENVVDTWSGRSSQGPEGVLHEFKKAWAKGGKMESEKVDKLCARILRYTMVPDPSTQVQALKNIFTIMIRGEEYCDSLLRNHALRVLEFLMRLHPGDAPVEIKKEAGEVYICLNRLISLRYTRLLSRLETDLEGVARIMLLLKVKTEKKFGIQRRRFDTRTVFCNKLHRKPRATRSFHCSCF</sequence>
<dbReference type="Proteomes" id="UP000027195">
    <property type="component" value="Unassembled WGS sequence"/>
</dbReference>
<proteinExistence type="predicted"/>
<feature type="region of interest" description="Disordered" evidence="1">
    <location>
        <begin position="22"/>
        <end position="58"/>
    </location>
</feature>